<dbReference type="InterPro" id="IPR012914">
    <property type="entry name" value="PucR_dom"/>
</dbReference>
<evidence type="ECO:0000313" key="7">
    <source>
        <dbReference type="Proteomes" id="UP000198853"/>
    </source>
</evidence>
<dbReference type="InterPro" id="IPR042070">
    <property type="entry name" value="PucR_C-HTH_sf"/>
</dbReference>
<feature type="domain" description="CdaR GGDEF-like" evidence="5">
    <location>
        <begin position="317"/>
        <end position="439"/>
    </location>
</feature>
<reference evidence="6 7" key="1">
    <citation type="submission" date="2016-10" db="EMBL/GenBank/DDBJ databases">
        <authorList>
            <person name="de Groot N.N."/>
        </authorList>
    </citation>
    <scope>NUCLEOTIDE SEQUENCE [LARGE SCALE GENOMIC DNA]</scope>
    <source>
        <strain evidence="6 7">DSM 21771</strain>
    </source>
</reference>
<dbReference type="AlphaFoldDB" id="A0A1G8JY16"/>
<dbReference type="Gene3D" id="1.10.10.2840">
    <property type="entry name" value="PucR C-terminal helix-turn-helix domain"/>
    <property type="match status" value="1"/>
</dbReference>
<dbReference type="InterPro" id="IPR041522">
    <property type="entry name" value="CdaR_GGDEF"/>
</dbReference>
<name>A0A1G8JY16_9BACI</name>
<feature type="coiled-coil region" evidence="2">
    <location>
        <begin position="152"/>
        <end position="179"/>
    </location>
</feature>
<evidence type="ECO:0000259" key="3">
    <source>
        <dbReference type="Pfam" id="PF07905"/>
    </source>
</evidence>
<dbReference type="Pfam" id="PF13556">
    <property type="entry name" value="HTH_30"/>
    <property type="match status" value="1"/>
</dbReference>
<dbReference type="Pfam" id="PF07905">
    <property type="entry name" value="PucR"/>
    <property type="match status" value="1"/>
</dbReference>
<comment type="similarity">
    <text evidence="1">Belongs to the CdaR family.</text>
</comment>
<dbReference type="PANTHER" id="PTHR33744:SF1">
    <property type="entry name" value="DNA-BINDING TRANSCRIPTIONAL ACTIVATOR ADER"/>
    <property type="match status" value="1"/>
</dbReference>
<accession>A0A1G8JY16</accession>
<feature type="domain" description="PucR C-terminal helix-turn-helix" evidence="4">
    <location>
        <begin position="495"/>
        <end position="553"/>
    </location>
</feature>
<organism evidence="6 7">
    <name type="scientific">Natribacillus halophilus</name>
    <dbReference type="NCBI Taxonomy" id="549003"/>
    <lineage>
        <taxon>Bacteria</taxon>
        <taxon>Bacillati</taxon>
        <taxon>Bacillota</taxon>
        <taxon>Bacilli</taxon>
        <taxon>Bacillales</taxon>
        <taxon>Bacillaceae</taxon>
        <taxon>Natribacillus</taxon>
    </lineage>
</organism>
<dbReference type="OrthoDB" id="142218at2"/>
<evidence type="ECO:0000256" key="1">
    <source>
        <dbReference type="ARBA" id="ARBA00006754"/>
    </source>
</evidence>
<gene>
    <name evidence="6" type="ORF">SAMN04488123_101451</name>
</gene>
<dbReference type="PANTHER" id="PTHR33744">
    <property type="entry name" value="CARBOHYDRATE DIACID REGULATOR"/>
    <property type="match status" value="1"/>
</dbReference>
<feature type="domain" description="Purine catabolism PurC-like" evidence="3">
    <location>
        <begin position="36"/>
        <end position="155"/>
    </location>
</feature>
<evidence type="ECO:0000259" key="5">
    <source>
        <dbReference type="Pfam" id="PF17853"/>
    </source>
</evidence>
<keyword evidence="2" id="KW-0175">Coiled coil</keyword>
<dbReference type="InterPro" id="IPR025736">
    <property type="entry name" value="PucR_C-HTH_dom"/>
</dbReference>
<dbReference type="InterPro" id="IPR051448">
    <property type="entry name" value="CdaR-like_regulators"/>
</dbReference>
<dbReference type="EMBL" id="FNEN01000001">
    <property type="protein sequence ID" value="SDI36102.1"/>
    <property type="molecule type" value="Genomic_DNA"/>
</dbReference>
<keyword evidence="7" id="KW-1185">Reference proteome</keyword>
<evidence type="ECO:0000256" key="2">
    <source>
        <dbReference type="SAM" id="Coils"/>
    </source>
</evidence>
<dbReference type="Proteomes" id="UP000198853">
    <property type="component" value="Unassembled WGS sequence"/>
</dbReference>
<protein>
    <submittedName>
        <fullName evidence="6">Transcriptional regulator, CdaR family</fullName>
    </submittedName>
</protein>
<evidence type="ECO:0000313" key="6">
    <source>
        <dbReference type="EMBL" id="SDI36102.1"/>
    </source>
</evidence>
<evidence type="ECO:0000259" key="4">
    <source>
        <dbReference type="Pfam" id="PF13556"/>
    </source>
</evidence>
<sequence>MYEGYYKFRYSTSVKVTLLLPFWDIRVMNMEVNVQDLMKIGGLRNCKVIAGENGLNNEVNHVTIMEVPDIVQWLKGKELLLTSLYAVKDDLQAQIDLIRELSSLGTSAVAIKPHRFVDQIDQNLLNEANRYNLPIIEIPEHISYLDIVSPVSEEIFSNKEILQEDLEQANQLLNEAAISAQGFEEFITIISQLTKNKITIESLVPQITTPEFNLTFKSLDTKQRQELEHVKHPVRMTRVMEKGEAQCVVAPIIIDAQVAGYLTSWGINTQHMKMDLAILEKASTLLALEFLKIKVKFDVEQQYKNEFLRDILLNEKMDEYDLVERGKLYRFSLDSRYVCIALHFVNNGQFSFLDAVNRVDNYLKSKYKHALVGHISNFILVLIPTKDISEIEFEKQMHSLSRYLHKDDKTKEHLLAMGIGRHYPGVKGMQNSYYEAKKAGLLATDIRDSFSILYYEDLGIYRLFDQIRDGVEMKQFYQDTIGKLISSDQENQVQLLETLDAYFAQDEKLQETANNLYIHVNTLKYRLNKIEKITGYNLKATEEKIMLALGLKISRYLKINQNI</sequence>
<dbReference type="Pfam" id="PF17853">
    <property type="entry name" value="GGDEF_2"/>
    <property type="match status" value="1"/>
</dbReference>
<proteinExistence type="inferred from homology"/>